<dbReference type="Gene3D" id="3.30.70.1020">
    <property type="entry name" value="Trehalose-6-phosphate phosphatase related protein, domain 2"/>
    <property type="match status" value="1"/>
</dbReference>
<dbReference type="EMBL" id="FLTS01000001">
    <property type="protein sequence ID" value="SBV35503.1"/>
    <property type="molecule type" value="Genomic_DNA"/>
</dbReference>
<dbReference type="NCBIfam" id="TIGR00685">
    <property type="entry name" value="T6PP"/>
    <property type="match status" value="1"/>
</dbReference>
<dbReference type="NCBIfam" id="TIGR01484">
    <property type="entry name" value="HAD-SF-IIB"/>
    <property type="match status" value="1"/>
</dbReference>
<dbReference type="PANTHER" id="PTHR43768:SF3">
    <property type="entry name" value="TREHALOSE 6-PHOSPHATE PHOSPHATASE"/>
    <property type="match status" value="1"/>
</dbReference>
<dbReference type="GO" id="GO:0005992">
    <property type="term" value="P:trehalose biosynthetic process"/>
    <property type="evidence" value="ECO:0007669"/>
    <property type="project" value="UniProtKB-UniPathway"/>
</dbReference>
<evidence type="ECO:0000256" key="2">
    <source>
        <dbReference type="ARBA" id="ARBA00008770"/>
    </source>
</evidence>
<dbReference type="InterPro" id="IPR036412">
    <property type="entry name" value="HAD-like_sf"/>
</dbReference>
<evidence type="ECO:0000256" key="1">
    <source>
        <dbReference type="ARBA" id="ARBA00005199"/>
    </source>
</evidence>
<proteinExistence type="inferred from homology"/>
<dbReference type="AlphaFoldDB" id="A0A1Y5PZS0"/>
<dbReference type="InterPro" id="IPR023214">
    <property type="entry name" value="HAD_sf"/>
</dbReference>
<reference evidence="5" key="1">
    <citation type="submission" date="2016-03" db="EMBL/GenBank/DDBJ databases">
        <authorList>
            <person name="Ploux O."/>
        </authorList>
    </citation>
    <scope>NUCLEOTIDE SEQUENCE</scope>
    <source>
        <strain evidence="5">UC10</strain>
    </source>
</reference>
<keyword evidence="4" id="KW-0479">Metal-binding</keyword>
<comment type="catalytic activity">
    <reaction evidence="4">
        <text>alpha,alpha-trehalose 6-phosphate + H2O = alpha,alpha-trehalose + phosphate</text>
        <dbReference type="Rhea" id="RHEA:23420"/>
        <dbReference type="ChEBI" id="CHEBI:15377"/>
        <dbReference type="ChEBI" id="CHEBI:16551"/>
        <dbReference type="ChEBI" id="CHEBI:43474"/>
        <dbReference type="ChEBI" id="CHEBI:58429"/>
        <dbReference type="EC" id="3.1.3.12"/>
    </reaction>
</comment>
<keyword evidence="4" id="KW-0460">Magnesium</keyword>
<evidence type="ECO:0000256" key="4">
    <source>
        <dbReference type="RuleBase" id="RU361117"/>
    </source>
</evidence>
<dbReference type="SUPFAM" id="SSF56784">
    <property type="entry name" value="HAD-like"/>
    <property type="match status" value="1"/>
</dbReference>
<protein>
    <recommendedName>
        <fullName evidence="4">Trehalose 6-phosphate phosphatase</fullName>
        <ecNumber evidence="4">3.1.3.12</ecNumber>
    </recommendedName>
</protein>
<dbReference type="InterPro" id="IPR003337">
    <property type="entry name" value="Trehalose_PPase"/>
</dbReference>
<dbReference type="Gene3D" id="3.40.50.1000">
    <property type="entry name" value="HAD superfamily/HAD-like"/>
    <property type="match status" value="1"/>
</dbReference>
<sequence length="248" mass="26604">MLEEQRLQLPPALKDDAALFLDVDGTLLEFANRPDAVHLPPQLRDWLARIGERLHGALALVSGRPLAQLDQLFAPLRLPAAGLHGTQLRHDGSDTAAPTETAPWLHALHQRAMQFAHAHPGVLVETKGQALALHWRNAPAAAQVVEAFARAQLPLLEGVRLQPGNHVIELVSAGHDKGSAVTALMGALPFTGRRPVFVGDDLTDEYGFAAAARLGGYGILVGMRSGSNARYALSDVTAVHDWLRAAAR</sequence>
<dbReference type="InterPro" id="IPR044651">
    <property type="entry name" value="OTSB-like"/>
</dbReference>
<dbReference type="UniPathway" id="UPA00299"/>
<comment type="function">
    <text evidence="4">Removes the phosphate from trehalose 6-phosphate to produce free trehalose.</text>
</comment>
<dbReference type="PANTHER" id="PTHR43768">
    <property type="entry name" value="TREHALOSE 6-PHOSPHATE PHOSPHATASE"/>
    <property type="match status" value="1"/>
</dbReference>
<keyword evidence="3 4" id="KW-0378">Hydrolase</keyword>
<evidence type="ECO:0000313" key="5">
    <source>
        <dbReference type="EMBL" id="SBV35503.1"/>
    </source>
</evidence>
<dbReference type="InterPro" id="IPR006379">
    <property type="entry name" value="HAD-SF_hydro_IIB"/>
</dbReference>
<evidence type="ECO:0000256" key="3">
    <source>
        <dbReference type="ARBA" id="ARBA00022801"/>
    </source>
</evidence>
<comment type="cofactor">
    <cofactor evidence="4">
        <name>Mg(2+)</name>
        <dbReference type="ChEBI" id="CHEBI:18420"/>
    </cofactor>
</comment>
<dbReference type="Pfam" id="PF02358">
    <property type="entry name" value="Trehalose_PPase"/>
    <property type="match status" value="1"/>
</dbReference>
<comment type="similarity">
    <text evidence="2 4">Belongs to the trehalose phosphatase family.</text>
</comment>
<dbReference type="GO" id="GO:0004805">
    <property type="term" value="F:trehalose-phosphatase activity"/>
    <property type="evidence" value="ECO:0007669"/>
    <property type="project" value="UniProtKB-EC"/>
</dbReference>
<comment type="pathway">
    <text evidence="1 4">Glycan biosynthesis; trehalose biosynthesis.</text>
</comment>
<dbReference type="GO" id="GO:0000287">
    <property type="term" value="F:magnesium ion binding"/>
    <property type="evidence" value="ECO:0007669"/>
    <property type="project" value="UniProtKB-ARBA"/>
</dbReference>
<dbReference type="EC" id="3.1.3.12" evidence="4"/>
<gene>
    <name evidence="5" type="primary">otsB</name>
    <name evidence="5" type="ORF">STPYR_10433</name>
</gene>
<name>A0A1Y5PZS0_9GAMM</name>
<dbReference type="CDD" id="cd01627">
    <property type="entry name" value="HAD_TPP"/>
    <property type="match status" value="1"/>
</dbReference>
<organism evidence="5">
    <name type="scientific">uncultured Stenotrophomonas sp</name>
    <dbReference type="NCBI Taxonomy" id="165438"/>
    <lineage>
        <taxon>Bacteria</taxon>
        <taxon>Pseudomonadati</taxon>
        <taxon>Pseudomonadota</taxon>
        <taxon>Gammaproteobacteria</taxon>
        <taxon>Lysobacterales</taxon>
        <taxon>Lysobacteraceae</taxon>
        <taxon>Stenotrophomonas</taxon>
        <taxon>environmental samples</taxon>
    </lineage>
</organism>
<accession>A0A1Y5PZS0</accession>